<keyword evidence="1" id="KW-0678">Repressor</keyword>
<accession>A0A0R1ZMR9</accession>
<sequence length="191" mass="21783">MEFSKVRISELDNQAALQNFTCMPARVNEQIHNVAKDYQRIDEFLQRRALTMEQNHLFRTTLILDEQCNIIAFYSLCAGTRTVFKKFRRETHIPHKAKNMAIPTVELIWFAVADEYQGRGVGKRILSVILKEVLAVTRQVGAGLFVVESLADACGFYEQRGFKDIGEPHKLDGDVIMAITVTDLEGMFVNK</sequence>
<keyword evidence="3" id="KW-0808">Transferase</keyword>
<evidence type="ECO:0000259" key="6">
    <source>
        <dbReference type="PROSITE" id="PS51186"/>
    </source>
</evidence>
<evidence type="ECO:0000256" key="5">
    <source>
        <dbReference type="ARBA" id="ARBA00049880"/>
    </source>
</evidence>
<dbReference type="AlphaFoldDB" id="A0A0R1ZMR9"/>
<dbReference type="Pfam" id="PF13508">
    <property type="entry name" value="Acetyltransf_7"/>
    <property type="match status" value="1"/>
</dbReference>
<evidence type="ECO:0000256" key="4">
    <source>
        <dbReference type="ARBA" id="ARBA00023315"/>
    </source>
</evidence>
<keyword evidence="8" id="KW-1185">Reference proteome</keyword>
<dbReference type="GO" id="GO:0016747">
    <property type="term" value="F:acyltransferase activity, transferring groups other than amino-acyl groups"/>
    <property type="evidence" value="ECO:0007669"/>
    <property type="project" value="InterPro"/>
</dbReference>
<dbReference type="SUPFAM" id="SSF55729">
    <property type="entry name" value="Acyl-CoA N-acyltransferases (Nat)"/>
    <property type="match status" value="1"/>
</dbReference>
<dbReference type="Proteomes" id="UP000051679">
    <property type="component" value="Unassembled WGS sequence"/>
</dbReference>
<dbReference type="EMBL" id="AYYO01000056">
    <property type="protein sequence ID" value="KRM54404.1"/>
    <property type="molecule type" value="Genomic_DNA"/>
</dbReference>
<evidence type="ECO:0000256" key="2">
    <source>
        <dbReference type="ARBA" id="ARBA00022649"/>
    </source>
</evidence>
<dbReference type="OrthoDB" id="2297219at2"/>
<dbReference type="InterPro" id="IPR016181">
    <property type="entry name" value="Acyl_CoA_acyltransferase"/>
</dbReference>
<comment type="caution">
    <text evidence="7">The sequence shown here is derived from an EMBL/GenBank/DDBJ whole genome shotgun (WGS) entry which is preliminary data.</text>
</comment>
<feature type="domain" description="N-acetyltransferase" evidence="6">
    <location>
        <begin position="18"/>
        <end position="182"/>
    </location>
</feature>
<dbReference type="PANTHER" id="PTHR36449:SF1">
    <property type="entry name" value="ACETYLTRANSFERASE"/>
    <property type="match status" value="1"/>
</dbReference>
<dbReference type="Gene3D" id="3.40.630.30">
    <property type="match status" value="1"/>
</dbReference>
<organism evidence="7 8">
    <name type="scientific">Lacticaseibacillus sharpeae JCM 1186 = DSM 20505</name>
    <dbReference type="NCBI Taxonomy" id="1291052"/>
    <lineage>
        <taxon>Bacteria</taxon>
        <taxon>Bacillati</taxon>
        <taxon>Bacillota</taxon>
        <taxon>Bacilli</taxon>
        <taxon>Lactobacillales</taxon>
        <taxon>Lactobacillaceae</taxon>
        <taxon>Lacticaseibacillus</taxon>
    </lineage>
</organism>
<evidence type="ECO:0000256" key="3">
    <source>
        <dbReference type="ARBA" id="ARBA00022679"/>
    </source>
</evidence>
<gene>
    <name evidence="7" type="ORF">FC18_GL000626</name>
</gene>
<name>A0A0R1ZMR9_9LACO</name>
<proteinExistence type="predicted"/>
<comment type="catalytic activity">
    <reaction evidence="5">
        <text>glycyl-tRNA(Gly) + acetyl-CoA = N-acetylglycyl-tRNA(Gly) + CoA + H(+)</text>
        <dbReference type="Rhea" id="RHEA:81867"/>
        <dbReference type="Rhea" id="RHEA-COMP:9683"/>
        <dbReference type="Rhea" id="RHEA-COMP:19766"/>
        <dbReference type="ChEBI" id="CHEBI:15378"/>
        <dbReference type="ChEBI" id="CHEBI:57287"/>
        <dbReference type="ChEBI" id="CHEBI:57288"/>
        <dbReference type="ChEBI" id="CHEBI:78522"/>
        <dbReference type="ChEBI" id="CHEBI:232036"/>
    </reaction>
</comment>
<reference evidence="7 8" key="1">
    <citation type="journal article" date="2015" name="Genome Announc.">
        <title>Expanding the biotechnology potential of lactobacilli through comparative genomics of 213 strains and associated genera.</title>
        <authorList>
            <person name="Sun Z."/>
            <person name="Harris H.M."/>
            <person name="McCann A."/>
            <person name="Guo C."/>
            <person name="Argimon S."/>
            <person name="Zhang W."/>
            <person name="Yang X."/>
            <person name="Jeffery I.B."/>
            <person name="Cooney J.C."/>
            <person name="Kagawa T.F."/>
            <person name="Liu W."/>
            <person name="Song Y."/>
            <person name="Salvetti E."/>
            <person name="Wrobel A."/>
            <person name="Rasinkangas P."/>
            <person name="Parkhill J."/>
            <person name="Rea M.C."/>
            <person name="O'Sullivan O."/>
            <person name="Ritari J."/>
            <person name="Douillard F.P."/>
            <person name="Paul Ross R."/>
            <person name="Yang R."/>
            <person name="Briner A.E."/>
            <person name="Felis G.E."/>
            <person name="de Vos W.M."/>
            <person name="Barrangou R."/>
            <person name="Klaenhammer T.R."/>
            <person name="Caufield P.W."/>
            <person name="Cui Y."/>
            <person name="Zhang H."/>
            <person name="O'Toole P.W."/>
        </authorList>
    </citation>
    <scope>NUCLEOTIDE SEQUENCE [LARGE SCALE GENOMIC DNA]</scope>
    <source>
        <strain evidence="7 8">DSM 20505</strain>
    </source>
</reference>
<dbReference type="PATRIC" id="fig|1291052.5.peg.637"/>
<dbReference type="PROSITE" id="PS51186">
    <property type="entry name" value="GNAT"/>
    <property type="match status" value="1"/>
</dbReference>
<dbReference type="CDD" id="cd04301">
    <property type="entry name" value="NAT_SF"/>
    <property type="match status" value="1"/>
</dbReference>
<evidence type="ECO:0000256" key="1">
    <source>
        <dbReference type="ARBA" id="ARBA00022491"/>
    </source>
</evidence>
<evidence type="ECO:0000313" key="7">
    <source>
        <dbReference type="EMBL" id="KRM54404.1"/>
    </source>
</evidence>
<keyword evidence="2" id="KW-1277">Toxin-antitoxin system</keyword>
<keyword evidence="4" id="KW-0012">Acyltransferase</keyword>
<dbReference type="STRING" id="1291052.FC18_GL000626"/>
<evidence type="ECO:0000313" key="8">
    <source>
        <dbReference type="Proteomes" id="UP000051679"/>
    </source>
</evidence>
<dbReference type="InterPro" id="IPR000182">
    <property type="entry name" value="GNAT_dom"/>
</dbReference>
<dbReference type="RefSeq" id="WP_054675933.1">
    <property type="nucleotide sequence ID" value="NZ_AYYO01000056.1"/>
</dbReference>
<protein>
    <recommendedName>
        <fullName evidence="6">N-acetyltransferase domain-containing protein</fullName>
    </recommendedName>
</protein>
<dbReference type="PANTHER" id="PTHR36449">
    <property type="entry name" value="ACETYLTRANSFERASE-RELATED"/>
    <property type="match status" value="1"/>
</dbReference>